<dbReference type="InterPro" id="IPR053967">
    <property type="entry name" value="LlgE_F_G-like_D1"/>
</dbReference>
<evidence type="ECO:0000259" key="5">
    <source>
        <dbReference type="Pfam" id="PF00460"/>
    </source>
</evidence>
<dbReference type="GO" id="GO:0005829">
    <property type="term" value="C:cytosol"/>
    <property type="evidence" value="ECO:0007669"/>
    <property type="project" value="TreeGrafter"/>
</dbReference>
<dbReference type="GO" id="GO:0009425">
    <property type="term" value="C:bacterial-type flagellum basal body"/>
    <property type="evidence" value="ECO:0007669"/>
    <property type="project" value="UniProtKB-SubCell"/>
</dbReference>
<dbReference type="PANTHER" id="PTHR30435:SF1">
    <property type="entry name" value="FLAGELLAR HOOK PROTEIN FLGE"/>
    <property type="match status" value="1"/>
</dbReference>
<evidence type="ECO:0000256" key="3">
    <source>
        <dbReference type="ARBA" id="ARBA00023143"/>
    </source>
</evidence>
<dbReference type="Pfam" id="PF00460">
    <property type="entry name" value="Flg_bb_rod"/>
    <property type="match status" value="1"/>
</dbReference>
<dbReference type="Proteomes" id="UP000051401">
    <property type="component" value="Unassembled WGS sequence"/>
</dbReference>
<dbReference type="GO" id="GO:0009424">
    <property type="term" value="C:bacterial-type flagellum hook"/>
    <property type="evidence" value="ECO:0007669"/>
    <property type="project" value="TreeGrafter"/>
</dbReference>
<dbReference type="Pfam" id="PF06429">
    <property type="entry name" value="Flg_bbr_C"/>
    <property type="match status" value="1"/>
</dbReference>
<gene>
    <name evidence="9" type="primary">flgE</name>
    <name evidence="9" type="ORF">RIdsm_01382</name>
    <name evidence="8" type="ORF">XM52_07255</name>
</gene>
<evidence type="ECO:0000313" key="11">
    <source>
        <dbReference type="Proteomes" id="UP000325785"/>
    </source>
</evidence>
<name>A0A0T5PBR8_9RHOB</name>
<comment type="function">
    <text evidence="4">A flexible structure which links the flagellar filament to the drive apparatus in the basal body.</text>
</comment>
<evidence type="ECO:0000313" key="9">
    <source>
        <dbReference type="EMBL" id="QEW25595.1"/>
    </source>
</evidence>
<keyword evidence="10" id="KW-1185">Reference proteome</keyword>
<dbReference type="GO" id="GO:0071978">
    <property type="term" value="P:bacterial-type flagellum-dependent swarming motility"/>
    <property type="evidence" value="ECO:0007669"/>
    <property type="project" value="TreeGrafter"/>
</dbReference>
<evidence type="ECO:0000256" key="1">
    <source>
        <dbReference type="ARBA" id="ARBA00004117"/>
    </source>
</evidence>
<dbReference type="InterPro" id="IPR001444">
    <property type="entry name" value="Flag_bb_rod_N"/>
</dbReference>
<dbReference type="InterPro" id="IPR037058">
    <property type="entry name" value="Falgellar_hook_FlgE_sf"/>
</dbReference>
<dbReference type="STRING" id="540747.SAMN04488031_104164"/>
<dbReference type="NCBIfam" id="TIGR03506">
    <property type="entry name" value="FlgEFG_subfam"/>
    <property type="match status" value="1"/>
</dbReference>
<sequence length="433" mass="45049">MSISSALQTGVSGLQANSRAVGGISENIANANTVGYRRGFSQMVTTTASGGTGTGVLSVVSVERLDITSSGGLISTSSPTDLAIGGNGFFVVSMRPNETVHTNYMLTRAGSFLPDAEGNLVNAAGYYLAGYPYNLDGNIGTVDRSNFAQMETVNIRDVSLSAAATTEVSVFGNLPSQSTGQATPGAPFAQSSEFFTSLGVSQRIGFTWQPTSTENQWTVEISDHDGNPLGTLTVDFNDSGSLAGSPASYSAVSNVGTPPSSFAFDTATGVATLTLDNGATPQVVEVKLGAPGTFDGITQFSGDFTQSFDRDGSSVGQLIRTEIEEDGTLYGVFDNGQRRPLYEIPVATVANPHGLIEQKGNAYALSGEAGAFVAMKANSASVGTINSFALEAANVDIAQEMTDLIKAQRAFSTNAKVVTTVDEMMDETARLKR</sequence>
<dbReference type="EMBL" id="CP031598">
    <property type="protein sequence ID" value="QEW25595.1"/>
    <property type="molecule type" value="Genomic_DNA"/>
</dbReference>
<keyword evidence="8" id="KW-0969">Cilium</keyword>
<dbReference type="PATRIC" id="fig|540747.5.peg.3813"/>
<evidence type="ECO:0000313" key="8">
    <source>
        <dbReference type="EMBL" id="KRS18579.1"/>
    </source>
</evidence>
<reference evidence="9 11" key="2">
    <citation type="submission" date="2018-08" db="EMBL/GenBank/DDBJ databases">
        <title>Genetic Globetrotter - A new plasmid hitch-hiking vast phylogenetic and geographic distances.</title>
        <authorList>
            <person name="Vollmers J."/>
            <person name="Petersen J."/>
        </authorList>
    </citation>
    <scope>NUCLEOTIDE SEQUENCE [LARGE SCALE GENOMIC DNA]</scope>
    <source>
        <strain evidence="9 11">DSM 26383</strain>
    </source>
</reference>
<reference evidence="8 10" key="1">
    <citation type="submission" date="2015-04" db="EMBL/GenBank/DDBJ databases">
        <title>The draft genome sequence of Roseovarius indicus B108T.</title>
        <authorList>
            <person name="Li G."/>
            <person name="Lai Q."/>
            <person name="Shao Z."/>
            <person name="Yan P."/>
        </authorList>
    </citation>
    <scope>NUCLEOTIDE SEQUENCE [LARGE SCALE GENOMIC DNA]</scope>
    <source>
        <strain evidence="8 10">B108</strain>
    </source>
</reference>
<dbReference type="SUPFAM" id="SSF117143">
    <property type="entry name" value="Flagellar hook protein flgE"/>
    <property type="match status" value="1"/>
</dbReference>
<protein>
    <recommendedName>
        <fullName evidence="4">Flagellar hook protein FlgE</fullName>
    </recommendedName>
</protein>
<accession>A0A0T5PBR8</accession>
<dbReference type="Pfam" id="PF22692">
    <property type="entry name" value="LlgE_F_G_D1"/>
    <property type="match status" value="1"/>
</dbReference>
<dbReference type="InterPro" id="IPR010930">
    <property type="entry name" value="Flg_bb/hook_C_dom"/>
</dbReference>
<keyword evidence="3 4" id="KW-0975">Bacterial flagellum</keyword>
<dbReference type="AlphaFoldDB" id="A0A0T5PBR8"/>
<dbReference type="EMBL" id="LAXI01000003">
    <property type="protein sequence ID" value="KRS18579.1"/>
    <property type="molecule type" value="Genomic_DNA"/>
</dbReference>
<keyword evidence="8" id="KW-0966">Cell projection</keyword>
<evidence type="ECO:0000256" key="2">
    <source>
        <dbReference type="ARBA" id="ARBA00009677"/>
    </source>
</evidence>
<proteinExistence type="inferred from homology"/>
<dbReference type="InterPro" id="IPR020013">
    <property type="entry name" value="Flagellar_FlgE/F/G"/>
</dbReference>
<feature type="domain" description="Flagellar basal body rod protein N-terminal" evidence="5">
    <location>
        <begin position="7"/>
        <end position="37"/>
    </location>
</feature>
<evidence type="ECO:0000313" key="10">
    <source>
        <dbReference type="Proteomes" id="UP000051401"/>
    </source>
</evidence>
<dbReference type="OrthoDB" id="8372879at2"/>
<keyword evidence="8" id="KW-0282">Flagellum</keyword>
<comment type="similarity">
    <text evidence="2 4">Belongs to the flagella basal body rod proteins family.</text>
</comment>
<evidence type="ECO:0000256" key="4">
    <source>
        <dbReference type="RuleBase" id="RU362116"/>
    </source>
</evidence>
<dbReference type="PANTHER" id="PTHR30435">
    <property type="entry name" value="FLAGELLAR PROTEIN"/>
    <property type="match status" value="1"/>
</dbReference>
<comment type="subcellular location">
    <subcellularLocation>
        <location evidence="1 4">Bacterial flagellum basal body</location>
    </subcellularLocation>
</comment>
<feature type="domain" description="Flagellar basal-body/hook protein C-terminal" evidence="6">
    <location>
        <begin position="389"/>
        <end position="431"/>
    </location>
</feature>
<dbReference type="InterPro" id="IPR037925">
    <property type="entry name" value="FlgE/F/G-like"/>
</dbReference>
<dbReference type="RefSeq" id="WP_057814787.1">
    <property type="nucleotide sequence ID" value="NZ_CAXRJZ010000111.1"/>
</dbReference>
<dbReference type="Gene3D" id="2.60.98.20">
    <property type="entry name" value="Flagellar hook protein FlgE"/>
    <property type="match status" value="1"/>
</dbReference>
<organism evidence="8 10">
    <name type="scientific">Roseovarius indicus</name>
    <dbReference type="NCBI Taxonomy" id="540747"/>
    <lineage>
        <taxon>Bacteria</taxon>
        <taxon>Pseudomonadati</taxon>
        <taxon>Pseudomonadota</taxon>
        <taxon>Alphaproteobacteria</taxon>
        <taxon>Rhodobacterales</taxon>
        <taxon>Roseobacteraceae</taxon>
        <taxon>Roseovarius</taxon>
    </lineage>
</organism>
<feature type="domain" description="Flagellar hook protein FlgE/F/G-like D1" evidence="7">
    <location>
        <begin position="83"/>
        <end position="138"/>
    </location>
</feature>
<dbReference type="Proteomes" id="UP000325785">
    <property type="component" value="Chromosome"/>
</dbReference>
<evidence type="ECO:0000259" key="6">
    <source>
        <dbReference type="Pfam" id="PF06429"/>
    </source>
</evidence>
<evidence type="ECO:0000259" key="7">
    <source>
        <dbReference type="Pfam" id="PF22692"/>
    </source>
</evidence>
<dbReference type="KEGG" id="rid:RIdsm_01382"/>